<reference evidence="1" key="1">
    <citation type="submission" date="2023-10" db="EMBL/GenBank/DDBJ databases">
        <authorList>
            <person name="Rodriguez Cubillos JULIANA M."/>
            <person name="De Vega J."/>
        </authorList>
    </citation>
    <scope>NUCLEOTIDE SEQUENCE</scope>
</reference>
<sequence length="69" mass="7514">MTHTCTPPGPATDTVNTRTEGDRNRAWLRAQDCSNNDHLVCSLGRNIIPLASSINVLKNLTRSSNHLAS</sequence>
<keyword evidence="2" id="KW-1185">Reference proteome</keyword>
<gene>
    <name evidence="1" type="ORF">MILVUS5_LOCUS31214</name>
</gene>
<dbReference type="Proteomes" id="UP001177021">
    <property type="component" value="Unassembled WGS sequence"/>
</dbReference>
<evidence type="ECO:0000313" key="2">
    <source>
        <dbReference type="Proteomes" id="UP001177021"/>
    </source>
</evidence>
<evidence type="ECO:0000313" key="1">
    <source>
        <dbReference type="EMBL" id="CAJ2666410.1"/>
    </source>
</evidence>
<comment type="caution">
    <text evidence="1">The sequence shown here is derived from an EMBL/GenBank/DDBJ whole genome shotgun (WGS) entry which is preliminary data.</text>
</comment>
<accession>A0ACB0LCB2</accession>
<protein>
    <submittedName>
        <fullName evidence="1">Uncharacterized protein</fullName>
    </submittedName>
</protein>
<proteinExistence type="predicted"/>
<organism evidence="1 2">
    <name type="scientific">Trifolium pratense</name>
    <name type="common">Red clover</name>
    <dbReference type="NCBI Taxonomy" id="57577"/>
    <lineage>
        <taxon>Eukaryota</taxon>
        <taxon>Viridiplantae</taxon>
        <taxon>Streptophyta</taxon>
        <taxon>Embryophyta</taxon>
        <taxon>Tracheophyta</taxon>
        <taxon>Spermatophyta</taxon>
        <taxon>Magnoliopsida</taxon>
        <taxon>eudicotyledons</taxon>
        <taxon>Gunneridae</taxon>
        <taxon>Pentapetalae</taxon>
        <taxon>rosids</taxon>
        <taxon>fabids</taxon>
        <taxon>Fabales</taxon>
        <taxon>Fabaceae</taxon>
        <taxon>Papilionoideae</taxon>
        <taxon>50 kb inversion clade</taxon>
        <taxon>NPAAA clade</taxon>
        <taxon>Hologalegina</taxon>
        <taxon>IRL clade</taxon>
        <taxon>Trifolieae</taxon>
        <taxon>Trifolium</taxon>
    </lineage>
</organism>
<dbReference type="EMBL" id="CASHSV030000513">
    <property type="protein sequence ID" value="CAJ2666410.1"/>
    <property type="molecule type" value="Genomic_DNA"/>
</dbReference>
<name>A0ACB0LCB2_TRIPR</name>